<evidence type="ECO:0000256" key="8">
    <source>
        <dbReference type="NCBIfam" id="TIGR00038"/>
    </source>
</evidence>
<dbReference type="InterPro" id="IPR001059">
    <property type="entry name" value="Transl_elong_P/YeiP_cen"/>
</dbReference>
<evidence type="ECO:0000256" key="6">
    <source>
        <dbReference type="ARBA" id="ARBA00022917"/>
    </source>
</evidence>
<dbReference type="Pfam" id="PF08207">
    <property type="entry name" value="EFP_N"/>
    <property type="match status" value="1"/>
</dbReference>
<sequence>MAKMQANQMRAGMVIEFEGQRYTVLKQNIMIPGKGAAVIQVEMRNIRSGAKKDQRWRTADTVERLTTEDKEFTFSYAEGEMLVLMDPESYEQTQVPKEILGDRLPFLVENMTVNVRLIEGEPVSMDLPEQVTLEVVEADPVVKGQTAASSYKPAVLSNGVKTMVPPFITVGEKIVVKTEDGSYYERAKG</sequence>
<dbReference type="InterPro" id="IPR011768">
    <property type="entry name" value="Transl_elongation_fac_P"/>
</dbReference>
<dbReference type="SMART" id="SM01185">
    <property type="entry name" value="EFP"/>
    <property type="match status" value="1"/>
</dbReference>
<comment type="similarity">
    <text evidence="3 7 9">Belongs to the elongation factor P family.</text>
</comment>
<dbReference type="STRING" id="1123062.SAMN02745775_102230"/>
<dbReference type="SUPFAM" id="SSF50249">
    <property type="entry name" value="Nucleic acid-binding proteins"/>
    <property type="match status" value="2"/>
</dbReference>
<dbReference type="InterPro" id="IPR008991">
    <property type="entry name" value="Translation_prot_SH3-like_sf"/>
</dbReference>
<dbReference type="Pfam" id="PF09285">
    <property type="entry name" value="Elong-fact-P_C"/>
    <property type="match status" value="1"/>
</dbReference>
<reference evidence="12 13" key="1">
    <citation type="submission" date="2016-10" db="EMBL/GenBank/DDBJ databases">
        <authorList>
            <person name="de Groot N.N."/>
        </authorList>
    </citation>
    <scope>NUCLEOTIDE SEQUENCE [LARGE SCALE GENOMIC DNA]</scope>
    <source>
        <strain evidence="12 13">DSM 19981</strain>
    </source>
</reference>
<name>A0A1I3Z6H6_9PROT</name>
<feature type="domain" description="Translation elongation factor P/YeiP central" evidence="11">
    <location>
        <begin position="69"/>
        <end position="123"/>
    </location>
</feature>
<comment type="function">
    <text evidence="7">Involved in peptide bond synthesis. Stimulates efficient translation and peptide-bond synthesis on native or reconstituted 70S ribosomes in vitro. Probably functions indirectly by altering the affinity of the ribosome for aminoacyl-tRNA, thus increasing their reactivity as acceptors for peptidyl transferase.</text>
</comment>
<organism evidence="12 13">
    <name type="scientific">Falsiroseomonas stagni DSM 19981</name>
    <dbReference type="NCBI Taxonomy" id="1123062"/>
    <lineage>
        <taxon>Bacteria</taxon>
        <taxon>Pseudomonadati</taxon>
        <taxon>Pseudomonadota</taxon>
        <taxon>Alphaproteobacteria</taxon>
        <taxon>Acetobacterales</taxon>
        <taxon>Roseomonadaceae</taxon>
        <taxon>Falsiroseomonas</taxon>
    </lineage>
</organism>
<gene>
    <name evidence="7" type="primary">efp</name>
    <name evidence="12" type="ORF">SAMN02745775_102230</name>
</gene>
<evidence type="ECO:0000256" key="4">
    <source>
        <dbReference type="ARBA" id="ARBA00022490"/>
    </source>
</evidence>
<dbReference type="SUPFAM" id="SSF50104">
    <property type="entry name" value="Translation proteins SH3-like domain"/>
    <property type="match status" value="1"/>
</dbReference>
<dbReference type="InterPro" id="IPR012340">
    <property type="entry name" value="NA-bd_OB-fold"/>
</dbReference>
<dbReference type="InterPro" id="IPR014722">
    <property type="entry name" value="Rib_uL2_dom2"/>
</dbReference>
<evidence type="ECO:0000256" key="7">
    <source>
        <dbReference type="HAMAP-Rule" id="MF_00141"/>
    </source>
</evidence>
<keyword evidence="6 7" id="KW-0648">Protein biosynthesis</keyword>
<keyword evidence="13" id="KW-1185">Reference proteome</keyword>
<proteinExistence type="inferred from homology"/>
<dbReference type="Gene3D" id="2.40.50.140">
    <property type="entry name" value="Nucleic acid-binding proteins"/>
    <property type="match status" value="2"/>
</dbReference>
<evidence type="ECO:0000313" key="12">
    <source>
        <dbReference type="EMBL" id="SFK39702.1"/>
    </source>
</evidence>
<keyword evidence="5 7" id="KW-0251">Elongation factor</keyword>
<protein>
    <recommendedName>
        <fullName evidence="7 8">Elongation factor P</fullName>
        <shortName evidence="7">EF-P</shortName>
    </recommendedName>
</protein>
<dbReference type="OrthoDB" id="9801844at2"/>
<evidence type="ECO:0000259" key="11">
    <source>
        <dbReference type="SMART" id="SM01185"/>
    </source>
</evidence>
<evidence type="ECO:0000259" key="10">
    <source>
        <dbReference type="SMART" id="SM00841"/>
    </source>
</evidence>
<dbReference type="GO" id="GO:0043043">
    <property type="term" value="P:peptide biosynthetic process"/>
    <property type="evidence" value="ECO:0007669"/>
    <property type="project" value="InterPro"/>
</dbReference>
<dbReference type="PROSITE" id="PS01275">
    <property type="entry name" value="EFP"/>
    <property type="match status" value="1"/>
</dbReference>
<dbReference type="SMART" id="SM00841">
    <property type="entry name" value="Elong-fact-P_C"/>
    <property type="match status" value="1"/>
</dbReference>
<dbReference type="RefSeq" id="WP_092958149.1">
    <property type="nucleotide sequence ID" value="NZ_FOSQ01000002.1"/>
</dbReference>
<dbReference type="GO" id="GO:0003746">
    <property type="term" value="F:translation elongation factor activity"/>
    <property type="evidence" value="ECO:0007669"/>
    <property type="project" value="UniProtKB-UniRule"/>
</dbReference>
<dbReference type="Pfam" id="PF01132">
    <property type="entry name" value="EFP"/>
    <property type="match status" value="1"/>
</dbReference>
<dbReference type="EMBL" id="FOSQ01000002">
    <property type="protein sequence ID" value="SFK39702.1"/>
    <property type="molecule type" value="Genomic_DNA"/>
</dbReference>
<evidence type="ECO:0000256" key="1">
    <source>
        <dbReference type="ARBA" id="ARBA00004496"/>
    </source>
</evidence>
<dbReference type="NCBIfam" id="NF001810">
    <property type="entry name" value="PRK00529.1"/>
    <property type="match status" value="1"/>
</dbReference>
<accession>A0A1I3Z6H6</accession>
<comment type="pathway">
    <text evidence="2 7">Protein biosynthesis; polypeptide chain elongation.</text>
</comment>
<dbReference type="FunFam" id="2.40.50.140:FF:000004">
    <property type="entry name" value="Elongation factor P"/>
    <property type="match status" value="1"/>
</dbReference>
<evidence type="ECO:0000313" key="13">
    <source>
        <dbReference type="Proteomes" id="UP000199473"/>
    </source>
</evidence>
<dbReference type="InterPro" id="IPR013852">
    <property type="entry name" value="Transl_elong_P/YeiP_CS"/>
</dbReference>
<dbReference type="GO" id="GO:0005829">
    <property type="term" value="C:cytosol"/>
    <property type="evidence" value="ECO:0007669"/>
    <property type="project" value="UniProtKB-ARBA"/>
</dbReference>
<dbReference type="NCBIfam" id="TIGR00038">
    <property type="entry name" value="efp"/>
    <property type="match status" value="1"/>
</dbReference>
<dbReference type="Proteomes" id="UP000199473">
    <property type="component" value="Unassembled WGS sequence"/>
</dbReference>
<dbReference type="FunFam" id="2.40.50.140:FF:000009">
    <property type="entry name" value="Elongation factor P"/>
    <property type="match status" value="1"/>
</dbReference>
<dbReference type="PANTHER" id="PTHR30053">
    <property type="entry name" value="ELONGATION FACTOR P"/>
    <property type="match status" value="1"/>
</dbReference>
<dbReference type="PIRSF" id="PIRSF005901">
    <property type="entry name" value="EF-P"/>
    <property type="match status" value="1"/>
</dbReference>
<dbReference type="UniPathway" id="UPA00345"/>
<dbReference type="PANTHER" id="PTHR30053:SF14">
    <property type="entry name" value="TRANSLATION ELONGATION FACTOR KOW-LIKE DOMAIN-CONTAINING PROTEIN"/>
    <property type="match status" value="1"/>
</dbReference>
<evidence type="ECO:0000256" key="5">
    <source>
        <dbReference type="ARBA" id="ARBA00022768"/>
    </source>
</evidence>
<feature type="domain" description="Elongation factor P C-terminal" evidence="10">
    <location>
        <begin position="131"/>
        <end position="186"/>
    </location>
</feature>
<dbReference type="InterPro" id="IPR015365">
    <property type="entry name" value="Elong-fact-P_C"/>
</dbReference>
<comment type="subcellular location">
    <subcellularLocation>
        <location evidence="1 7">Cytoplasm</location>
    </subcellularLocation>
</comment>
<dbReference type="AlphaFoldDB" id="A0A1I3Z6H6"/>
<evidence type="ECO:0000256" key="9">
    <source>
        <dbReference type="RuleBase" id="RU004389"/>
    </source>
</evidence>
<evidence type="ECO:0000256" key="3">
    <source>
        <dbReference type="ARBA" id="ARBA00009479"/>
    </source>
</evidence>
<dbReference type="HAMAP" id="MF_00141">
    <property type="entry name" value="EF_P"/>
    <property type="match status" value="1"/>
</dbReference>
<dbReference type="InterPro" id="IPR020599">
    <property type="entry name" value="Transl_elong_fac_P/YeiP"/>
</dbReference>
<dbReference type="InterPro" id="IPR013185">
    <property type="entry name" value="Transl_elong_KOW-like"/>
</dbReference>
<dbReference type="CDD" id="cd05794">
    <property type="entry name" value="S1_EF-P_repeat_2"/>
    <property type="match status" value="1"/>
</dbReference>
<evidence type="ECO:0000256" key="2">
    <source>
        <dbReference type="ARBA" id="ARBA00004815"/>
    </source>
</evidence>
<dbReference type="Gene3D" id="2.30.30.30">
    <property type="match status" value="1"/>
</dbReference>
<keyword evidence="4 7" id="KW-0963">Cytoplasm</keyword>
<dbReference type="CDD" id="cd04470">
    <property type="entry name" value="S1_EF-P_repeat_1"/>
    <property type="match status" value="1"/>
</dbReference>